<dbReference type="Proteomes" id="UP000268033">
    <property type="component" value="Unassembled WGS sequence"/>
</dbReference>
<evidence type="ECO:0000256" key="2">
    <source>
        <dbReference type="ARBA" id="ARBA00022741"/>
    </source>
</evidence>
<organism evidence="5 6">
    <name type="scientific">Gallaecimonas pentaromativorans</name>
    <dbReference type="NCBI Taxonomy" id="584787"/>
    <lineage>
        <taxon>Bacteria</taxon>
        <taxon>Pseudomonadati</taxon>
        <taxon>Pseudomonadota</taxon>
        <taxon>Gammaproteobacteria</taxon>
        <taxon>Enterobacterales</taxon>
        <taxon>Gallaecimonadaceae</taxon>
        <taxon>Gallaecimonas</taxon>
    </lineage>
</organism>
<keyword evidence="1" id="KW-0813">Transport</keyword>
<dbReference type="GO" id="GO:0016887">
    <property type="term" value="F:ATP hydrolysis activity"/>
    <property type="evidence" value="ECO:0007669"/>
    <property type="project" value="InterPro"/>
</dbReference>
<dbReference type="PANTHER" id="PTHR43553">
    <property type="entry name" value="HEAVY METAL TRANSPORTER"/>
    <property type="match status" value="1"/>
</dbReference>
<comment type="caution">
    <text evidence="5">The sequence shown here is derived from an EMBL/GenBank/DDBJ whole genome shotgun (WGS) entry which is preliminary data.</text>
</comment>
<dbReference type="AlphaFoldDB" id="A0A3N1P630"/>
<evidence type="ECO:0000313" key="6">
    <source>
        <dbReference type="Proteomes" id="UP000268033"/>
    </source>
</evidence>
<proteinExistence type="predicted"/>
<name>A0A3N1P630_9GAMM</name>
<dbReference type="InterPro" id="IPR003439">
    <property type="entry name" value="ABC_transporter-like_ATP-bd"/>
</dbReference>
<reference evidence="5 6" key="1">
    <citation type="submission" date="2018-11" db="EMBL/GenBank/DDBJ databases">
        <title>Genomic Encyclopedia of Type Strains, Phase IV (KMG-IV): sequencing the most valuable type-strain genomes for metagenomic binning, comparative biology and taxonomic classification.</title>
        <authorList>
            <person name="Goeker M."/>
        </authorList>
    </citation>
    <scope>NUCLEOTIDE SEQUENCE [LARGE SCALE GENOMIC DNA]</scope>
    <source>
        <strain evidence="5 6">DSM 21945</strain>
    </source>
</reference>
<dbReference type="SMART" id="SM00382">
    <property type="entry name" value="AAA"/>
    <property type="match status" value="2"/>
</dbReference>
<dbReference type="GO" id="GO:0042626">
    <property type="term" value="F:ATPase-coupled transmembrane transporter activity"/>
    <property type="evidence" value="ECO:0007669"/>
    <property type="project" value="TreeGrafter"/>
</dbReference>
<keyword evidence="2" id="KW-0547">Nucleotide-binding</keyword>
<evidence type="ECO:0000256" key="3">
    <source>
        <dbReference type="ARBA" id="ARBA00022840"/>
    </source>
</evidence>
<dbReference type="InterPro" id="IPR017871">
    <property type="entry name" value="ABC_transporter-like_CS"/>
</dbReference>
<feature type="domain" description="ABC transporter" evidence="4">
    <location>
        <begin position="2"/>
        <end position="229"/>
    </location>
</feature>
<dbReference type="Pfam" id="PF00005">
    <property type="entry name" value="ABC_tran"/>
    <property type="match status" value="2"/>
</dbReference>
<dbReference type="PROSITE" id="PS50893">
    <property type="entry name" value="ABC_TRANSPORTER_2"/>
    <property type="match status" value="2"/>
</dbReference>
<evidence type="ECO:0000256" key="1">
    <source>
        <dbReference type="ARBA" id="ARBA00022448"/>
    </source>
</evidence>
<feature type="domain" description="ABC transporter" evidence="4">
    <location>
        <begin position="243"/>
        <end position="468"/>
    </location>
</feature>
<dbReference type="PROSITE" id="PS00211">
    <property type="entry name" value="ABC_TRANSPORTER_1"/>
    <property type="match status" value="1"/>
</dbReference>
<dbReference type="RefSeq" id="WP_123421333.1">
    <property type="nucleotide sequence ID" value="NZ_JBLXEP010000006.1"/>
</dbReference>
<accession>A0A3N1P630</accession>
<dbReference type="InterPro" id="IPR003593">
    <property type="entry name" value="AAA+_ATPase"/>
</dbReference>
<dbReference type="InterPro" id="IPR050095">
    <property type="entry name" value="ECF_ABC_transporter_ATP-bd"/>
</dbReference>
<dbReference type="STRING" id="584787.GCA_001247655_02573"/>
<dbReference type="GO" id="GO:0005524">
    <property type="term" value="F:ATP binding"/>
    <property type="evidence" value="ECO:0007669"/>
    <property type="project" value="UniProtKB-KW"/>
</dbReference>
<dbReference type="PANTHER" id="PTHR43553:SF3">
    <property type="entry name" value="ABC TRANSPORTER ATP-BINDING PROTEIN MODF"/>
    <property type="match status" value="1"/>
</dbReference>
<gene>
    <name evidence="5" type="ORF">EDC28_104134</name>
</gene>
<evidence type="ECO:0000259" key="4">
    <source>
        <dbReference type="PROSITE" id="PS50893"/>
    </source>
</evidence>
<sequence length="473" mass="51236">MWSIKEARFRVTQELSLEVQALSLEKGGCLAVTGGNGAGKSLLLRAIAGELALLAGERTGPKSDALVSMDRQLALWDQAFKDANTDLVKDDEALVPSARTLLGATLAPKALALIDAFGLGHALERPFTVLSSGEGRKLLLIKALLNEPPLLLLDEPFSGLDKGARQALMRELKMLIGQGATLVLALSRLDEVPDFCPQVALMERCVLTRLSDKEALLGERQQQVLPELPPAPKALPEVSRPLLKVDNLKVSYQDNLIIDGLSWTLAPGQHWQIAGPNGAGKSTLLSVLTGDNPQGFSNEVYLFGKKRGSGETLWDIRQQQGLVSPALHGAYRVNCSALEVVLSGYFDSIGLYQSAGDNLRQLAARWLGIVGMAHKAGSAFLSLSYGEQRLLLIARAMVKHPPLLILDEPYQGIDEGHRQQINGFLSLLMAKGESQLLLVSHHDEDMPVGITHQLLFEQNKGGWHYRQGPLSAG</sequence>
<keyword evidence="6" id="KW-1185">Reference proteome</keyword>
<dbReference type="NCBIfam" id="NF008186">
    <property type="entry name" value="PRK10938.1"/>
    <property type="match status" value="1"/>
</dbReference>
<dbReference type="GO" id="GO:0043190">
    <property type="term" value="C:ATP-binding cassette (ABC) transporter complex"/>
    <property type="evidence" value="ECO:0007669"/>
    <property type="project" value="TreeGrafter"/>
</dbReference>
<dbReference type="EMBL" id="RJUL01000004">
    <property type="protein sequence ID" value="ROQ27484.1"/>
    <property type="molecule type" value="Genomic_DNA"/>
</dbReference>
<evidence type="ECO:0000313" key="5">
    <source>
        <dbReference type="EMBL" id="ROQ27484.1"/>
    </source>
</evidence>
<dbReference type="SUPFAM" id="SSF52540">
    <property type="entry name" value="P-loop containing nucleoside triphosphate hydrolases"/>
    <property type="match status" value="2"/>
</dbReference>
<dbReference type="Gene3D" id="3.40.50.300">
    <property type="entry name" value="P-loop containing nucleotide triphosphate hydrolases"/>
    <property type="match status" value="2"/>
</dbReference>
<dbReference type="InterPro" id="IPR027417">
    <property type="entry name" value="P-loop_NTPase"/>
</dbReference>
<keyword evidence="3 5" id="KW-0067">ATP-binding</keyword>
<protein>
    <submittedName>
        <fullName evidence="5">Molybdate transport system ATP-binding protein</fullName>
    </submittedName>
</protein>